<proteinExistence type="predicted"/>
<keyword evidence="1" id="KW-0472">Membrane</keyword>
<keyword evidence="1" id="KW-1133">Transmembrane helix</keyword>
<dbReference type="AlphaFoldDB" id="A0A9D1CKH0"/>
<evidence type="ECO:0000313" key="2">
    <source>
        <dbReference type="EMBL" id="HIQ64488.1"/>
    </source>
</evidence>
<dbReference type="GO" id="GO:0005886">
    <property type="term" value="C:plasma membrane"/>
    <property type="evidence" value="ECO:0007669"/>
    <property type="project" value="UniProtKB-SubCell"/>
</dbReference>
<organism evidence="2 3">
    <name type="scientific">Candidatus Faecenecus gallistercoris</name>
    <dbReference type="NCBI Taxonomy" id="2840793"/>
    <lineage>
        <taxon>Bacteria</taxon>
        <taxon>Bacillati</taxon>
        <taxon>Bacillota</taxon>
        <taxon>Bacillota incertae sedis</taxon>
        <taxon>Candidatus Faecenecus</taxon>
    </lineage>
</organism>
<feature type="transmembrane region" description="Helical" evidence="1">
    <location>
        <begin position="438"/>
        <end position="461"/>
    </location>
</feature>
<dbReference type="EMBL" id="DVFU01000040">
    <property type="protein sequence ID" value="HIQ64488.1"/>
    <property type="molecule type" value="Genomic_DNA"/>
</dbReference>
<reference evidence="2" key="1">
    <citation type="submission" date="2020-10" db="EMBL/GenBank/DDBJ databases">
        <authorList>
            <person name="Gilroy R."/>
        </authorList>
    </citation>
    <scope>NUCLEOTIDE SEQUENCE</scope>
    <source>
        <strain evidence="2">CHK165-10780</strain>
    </source>
</reference>
<comment type="caution">
    <text evidence="2">The sequence shown here is derived from an EMBL/GenBank/DDBJ whole genome shotgun (WGS) entry which is preliminary data.</text>
</comment>
<feature type="transmembrane region" description="Helical" evidence="1">
    <location>
        <begin position="376"/>
        <end position="404"/>
    </location>
</feature>
<feature type="transmembrane region" description="Helical" evidence="1">
    <location>
        <begin position="12"/>
        <end position="36"/>
    </location>
</feature>
<protein>
    <submittedName>
        <fullName evidence="2">ABC transporter permease subunit</fullName>
    </submittedName>
</protein>
<feature type="transmembrane region" description="Helical" evidence="1">
    <location>
        <begin position="332"/>
        <end position="356"/>
    </location>
</feature>
<evidence type="ECO:0000313" key="3">
    <source>
        <dbReference type="Proteomes" id="UP000886725"/>
    </source>
</evidence>
<feature type="transmembrane region" description="Helical" evidence="1">
    <location>
        <begin position="285"/>
        <end position="307"/>
    </location>
</feature>
<reference evidence="2" key="2">
    <citation type="journal article" date="2021" name="PeerJ">
        <title>Extensive microbial diversity within the chicken gut microbiome revealed by metagenomics and culture.</title>
        <authorList>
            <person name="Gilroy R."/>
            <person name="Ravi A."/>
            <person name="Getino M."/>
            <person name="Pursley I."/>
            <person name="Horton D.L."/>
            <person name="Alikhan N.F."/>
            <person name="Baker D."/>
            <person name="Gharbi K."/>
            <person name="Hall N."/>
            <person name="Watson M."/>
            <person name="Adriaenssens E.M."/>
            <person name="Foster-Nyarko E."/>
            <person name="Jarju S."/>
            <person name="Secka A."/>
            <person name="Antonio M."/>
            <person name="Oren A."/>
            <person name="Chaudhuri R.R."/>
            <person name="La Ragione R."/>
            <person name="Hildebrand F."/>
            <person name="Pallen M.J."/>
        </authorList>
    </citation>
    <scope>NUCLEOTIDE SEQUENCE</scope>
    <source>
        <strain evidence="2">CHK165-10780</strain>
    </source>
</reference>
<keyword evidence="1" id="KW-0812">Transmembrane</keyword>
<feature type="transmembrane region" description="Helical" evidence="1">
    <location>
        <begin position="411"/>
        <end position="432"/>
    </location>
</feature>
<sequence length="467" mass="53813">MKSLLYFEYKKNRTISTILLIIVILFAVTNLVVFLASQQSSVVSVSFALDQVNYQEAGEQADQEYQSNPTCESFYKYVYFSELADIQKLYEESSHKGEDYIYYLNFDLSTIIAQGSQRVESNCSSSGQEVYPFVGQEERLQKIREVFMGDYTDFIEYMEFDQNEKLNDETITQTWRSFYEENLDLLEQLRGQELRDFQKVMLPTLILAEPSESFAVSEEQFNQDIAMMDQFGSYDAYLNSLDDSVETAREQREIKKYQLLNAIEPSVNESFLYNEKNVYGKLLDYLPILFIINTLLVIGAFAANTIIDHKKGRDTVLLTKSYSRSKIMASKLLYTGMILLVTTFYLLVSLLASMYLQGYNPEFIYTFYQNGGVVTYNLITVWAMNAVMYFLLGLISISVFYLIASLSKSMFLSLLLSLLVTVIPTILSLTVFKVLFHNVFYIDLVLLVVGVLLLILSCIVFQRSWSK</sequence>
<name>A0A9D1CKH0_9FIRM</name>
<accession>A0A9D1CKH0</accession>
<evidence type="ECO:0000256" key="1">
    <source>
        <dbReference type="SAM" id="Phobius"/>
    </source>
</evidence>
<dbReference type="Proteomes" id="UP000886725">
    <property type="component" value="Unassembled WGS sequence"/>
</dbReference>
<gene>
    <name evidence="2" type="ORF">IAC85_01990</name>
</gene>
<dbReference type="GO" id="GO:0140359">
    <property type="term" value="F:ABC-type transporter activity"/>
    <property type="evidence" value="ECO:0007669"/>
    <property type="project" value="InterPro"/>
</dbReference>